<dbReference type="HOGENOM" id="CLU_713935_0_0_1"/>
<dbReference type="AlphaFoldDB" id="A0A0C3PAE6"/>
<dbReference type="InParanoid" id="A0A0C3PAE6"/>
<gene>
    <name evidence="1" type="ORF">M404DRAFT_26034</name>
</gene>
<dbReference type="STRING" id="870435.A0A0C3PAE6"/>
<evidence type="ECO:0000313" key="2">
    <source>
        <dbReference type="Proteomes" id="UP000054217"/>
    </source>
</evidence>
<name>A0A0C3PAE6_PISTI</name>
<dbReference type="Proteomes" id="UP000054217">
    <property type="component" value="Unassembled WGS sequence"/>
</dbReference>
<sequence>MSGVPVFVRCRSAALSEAGGITNHICTRAPAHAAYFPSNAPSRECADHDDPTPPTNPLLHVLKLWNPQPTRLRITSRLRSLNEVKHRYDTLHYALRDCYLALKYLKCTLTSSTPSSFSSSRHTHERLITAFACIVDYTEDACIRLEIQTIDRGEMETNVRRFTDGTDDAVRKAVGSFGKMLGGRCNRVLRFLNRRGAEDNAKGGWSSWTASLLGASLSPFSSNQRAPTFGSVVTSPRLQDASSLKQLHETSSETKDPLLPALDFRIPMQHPNRPMLCYPYAELRRTQFRRTTTQASYVIIRRLRPHKQTTPTMSRLVSSSPLSTHMWGDTEVVSPSLEHSGANTAQVPKTVLASLLNLSAFTTREDISQFEAIARDSVYSDYEILEL</sequence>
<protein>
    <submittedName>
        <fullName evidence="1">Uncharacterized protein</fullName>
    </submittedName>
</protein>
<dbReference type="EMBL" id="KN831970">
    <property type="protein sequence ID" value="KIO04564.1"/>
    <property type="molecule type" value="Genomic_DNA"/>
</dbReference>
<organism evidence="1 2">
    <name type="scientific">Pisolithus tinctorius Marx 270</name>
    <dbReference type="NCBI Taxonomy" id="870435"/>
    <lineage>
        <taxon>Eukaryota</taxon>
        <taxon>Fungi</taxon>
        <taxon>Dikarya</taxon>
        <taxon>Basidiomycota</taxon>
        <taxon>Agaricomycotina</taxon>
        <taxon>Agaricomycetes</taxon>
        <taxon>Agaricomycetidae</taxon>
        <taxon>Boletales</taxon>
        <taxon>Sclerodermatineae</taxon>
        <taxon>Pisolithaceae</taxon>
        <taxon>Pisolithus</taxon>
    </lineage>
</organism>
<reference evidence="2" key="2">
    <citation type="submission" date="2015-01" db="EMBL/GenBank/DDBJ databases">
        <title>Evolutionary Origins and Diversification of the Mycorrhizal Mutualists.</title>
        <authorList>
            <consortium name="DOE Joint Genome Institute"/>
            <consortium name="Mycorrhizal Genomics Consortium"/>
            <person name="Kohler A."/>
            <person name="Kuo A."/>
            <person name="Nagy L.G."/>
            <person name="Floudas D."/>
            <person name="Copeland A."/>
            <person name="Barry K.W."/>
            <person name="Cichocki N."/>
            <person name="Veneault-Fourrey C."/>
            <person name="LaButti K."/>
            <person name="Lindquist E.A."/>
            <person name="Lipzen A."/>
            <person name="Lundell T."/>
            <person name="Morin E."/>
            <person name="Murat C."/>
            <person name="Riley R."/>
            <person name="Ohm R."/>
            <person name="Sun H."/>
            <person name="Tunlid A."/>
            <person name="Henrissat B."/>
            <person name="Grigoriev I.V."/>
            <person name="Hibbett D.S."/>
            <person name="Martin F."/>
        </authorList>
    </citation>
    <scope>NUCLEOTIDE SEQUENCE [LARGE SCALE GENOMIC DNA]</scope>
    <source>
        <strain evidence="2">Marx 270</strain>
    </source>
</reference>
<reference evidence="1 2" key="1">
    <citation type="submission" date="2014-04" db="EMBL/GenBank/DDBJ databases">
        <authorList>
            <consortium name="DOE Joint Genome Institute"/>
            <person name="Kuo A."/>
            <person name="Kohler A."/>
            <person name="Costa M.D."/>
            <person name="Nagy L.G."/>
            <person name="Floudas D."/>
            <person name="Copeland A."/>
            <person name="Barry K.W."/>
            <person name="Cichocki N."/>
            <person name="Veneault-Fourrey C."/>
            <person name="LaButti K."/>
            <person name="Lindquist E.A."/>
            <person name="Lipzen A."/>
            <person name="Lundell T."/>
            <person name="Morin E."/>
            <person name="Murat C."/>
            <person name="Sun H."/>
            <person name="Tunlid A."/>
            <person name="Henrissat B."/>
            <person name="Grigoriev I.V."/>
            <person name="Hibbett D.S."/>
            <person name="Martin F."/>
            <person name="Nordberg H.P."/>
            <person name="Cantor M.N."/>
            <person name="Hua S.X."/>
        </authorList>
    </citation>
    <scope>NUCLEOTIDE SEQUENCE [LARGE SCALE GENOMIC DNA]</scope>
    <source>
        <strain evidence="1 2">Marx 270</strain>
    </source>
</reference>
<keyword evidence="2" id="KW-1185">Reference proteome</keyword>
<proteinExistence type="predicted"/>
<accession>A0A0C3PAE6</accession>
<evidence type="ECO:0000313" key="1">
    <source>
        <dbReference type="EMBL" id="KIO04564.1"/>
    </source>
</evidence>
<dbReference type="OrthoDB" id="2592022at2759"/>